<evidence type="ECO:0000313" key="3">
    <source>
        <dbReference type="Proteomes" id="UP001161391"/>
    </source>
</evidence>
<organism evidence="2 3">
    <name type="scientific">Algimonas ampicilliniresistens</name>
    <dbReference type="NCBI Taxonomy" id="1298735"/>
    <lineage>
        <taxon>Bacteria</taxon>
        <taxon>Pseudomonadati</taxon>
        <taxon>Pseudomonadota</taxon>
        <taxon>Alphaproteobacteria</taxon>
        <taxon>Maricaulales</taxon>
        <taxon>Robiginitomaculaceae</taxon>
        <taxon>Algimonas</taxon>
    </lineage>
</organism>
<name>A0ABQ5VB95_9PROT</name>
<feature type="transmembrane region" description="Helical" evidence="1">
    <location>
        <begin position="157"/>
        <end position="178"/>
    </location>
</feature>
<reference evidence="2" key="2">
    <citation type="submission" date="2023-01" db="EMBL/GenBank/DDBJ databases">
        <title>Draft genome sequence of Algimonas ampicilliniresistens strain NBRC 108219.</title>
        <authorList>
            <person name="Sun Q."/>
            <person name="Mori K."/>
        </authorList>
    </citation>
    <scope>NUCLEOTIDE SEQUENCE</scope>
    <source>
        <strain evidence="2">NBRC 108219</strain>
    </source>
</reference>
<feature type="transmembrane region" description="Helical" evidence="1">
    <location>
        <begin position="123"/>
        <end position="145"/>
    </location>
</feature>
<feature type="transmembrane region" description="Helical" evidence="1">
    <location>
        <begin position="53"/>
        <end position="75"/>
    </location>
</feature>
<comment type="caution">
    <text evidence="2">The sequence shown here is derived from an EMBL/GenBank/DDBJ whole genome shotgun (WGS) entry which is preliminary data.</text>
</comment>
<feature type="transmembrane region" description="Helical" evidence="1">
    <location>
        <begin position="20"/>
        <end position="41"/>
    </location>
</feature>
<dbReference type="Proteomes" id="UP001161391">
    <property type="component" value="Unassembled WGS sequence"/>
</dbReference>
<reference evidence="2" key="1">
    <citation type="journal article" date="2014" name="Int. J. Syst. Evol. Microbiol.">
        <title>Complete genome of a new Firmicutes species belonging to the dominant human colonic microbiota ('Ruminococcus bicirculans') reveals two chromosomes and a selective capacity to utilize plant glucans.</title>
        <authorList>
            <consortium name="NISC Comparative Sequencing Program"/>
            <person name="Wegmann U."/>
            <person name="Louis P."/>
            <person name="Goesmann A."/>
            <person name="Henrissat B."/>
            <person name="Duncan S.H."/>
            <person name="Flint H.J."/>
        </authorList>
    </citation>
    <scope>NUCLEOTIDE SEQUENCE</scope>
    <source>
        <strain evidence="2">NBRC 108219</strain>
    </source>
</reference>
<dbReference type="EMBL" id="BSNK01000002">
    <property type="protein sequence ID" value="GLQ24264.1"/>
    <property type="molecule type" value="Genomic_DNA"/>
</dbReference>
<evidence type="ECO:0000256" key="1">
    <source>
        <dbReference type="SAM" id="Phobius"/>
    </source>
</evidence>
<keyword evidence="1" id="KW-1133">Transmembrane helix</keyword>
<feature type="transmembrane region" description="Helical" evidence="1">
    <location>
        <begin position="81"/>
        <end position="102"/>
    </location>
</feature>
<proteinExistence type="predicted"/>
<evidence type="ECO:0008006" key="4">
    <source>
        <dbReference type="Google" id="ProtNLM"/>
    </source>
</evidence>
<keyword evidence="1" id="KW-0812">Transmembrane</keyword>
<sequence>MSVGLTALLVLKQIEAPELTGAFIGILLIFTALALPFWTYLSKRIGKAESWKLGLMIGSGLMLMSFLFVGGNIFLFGAFCALYGFVIAGDVILPTTMLADIVSDKPDERVHNQAGAMLGFKNAVSKLGFVIPMLFAFPILGALGVEEAETLNQVQTIAILMLYGFVPALLRIAAWWALQSASSAKRSDRLS</sequence>
<accession>A0ABQ5VB95</accession>
<dbReference type="Pfam" id="PF13347">
    <property type="entry name" value="MFS_2"/>
    <property type="match status" value="1"/>
</dbReference>
<evidence type="ECO:0000313" key="2">
    <source>
        <dbReference type="EMBL" id="GLQ24264.1"/>
    </source>
</evidence>
<dbReference type="Gene3D" id="1.20.1250.20">
    <property type="entry name" value="MFS general substrate transporter like domains"/>
    <property type="match status" value="1"/>
</dbReference>
<protein>
    <recommendedName>
        <fullName evidence="4">MFS transporter</fullName>
    </recommendedName>
</protein>
<dbReference type="InterPro" id="IPR036259">
    <property type="entry name" value="MFS_trans_sf"/>
</dbReference>
<keyword evidence="3" id="KW-1185">Reference proteome</keyword>
<keyword evidence="1" id="KW-0472">Membrane</keyword>
<gene>
    <name evidence="2" type="ORF">GCM10007853_21380</name>
</gene>
<dbReference type="SUPFAM" id="SSF103473">
    <property type="entry name" value="MFS general substrate transporter"/>
    <property type="match status" value="1"/>
</dbReference>